<evidence type="ECO:0000313" key="2">
    <source>
        <dbReference type="Proteomes" id="UP000681794"/>
    </source>
</evidence>
<name>A0ACD1E4Y5_9MICO</name>
<sequence length="154" mass="16782">MSAAFRVVTHLPVPPERAFALSLDIGAHLRSMAASGERAVAGRTSGTIGLGETVTWRARHLGVVWRMTSEITALEAPTAFVDEQVRGPFARFRHEHRFTATADGTRMVDEIAFHAPFGPLGRIAEGLVLRRYLRALIVERNRSLAAELHAASGS</sequence>
<dbReference type="Proteomes" id="UP000681794">
    <property type="component" value="Chromosome"/>
</dbReference>
<evidence type="ECO:0000313" key="1">
    <source>
        <dbReference type="EMBL" id="QWS33955.1"/>
    </source>
</evidence>
<gene>
    <name evidence="1" type="ORF">KM842_01750</name>
</gene>
<organism evidence="1 2">
    <name type="scientific">Curtobacterium aetherium</name>
    <dbReference type="NCBI Taxonomy" id="2841594"/>
    <lineage>
        <taxon>Bacteria</taxon>
        <taxon>Bacillati</taxon>
        <taxon>Actinomycetota</taxon>
        <taxon>Actinomycetes</taxon>
        <taxon>Micrococcales</taxon>
        <taxon>Microbacteriaceae</taxon>
        <taxon>Curtobacterium</taxon>
    </lineage>
</organism>
<reference evidence="1" key="1">
    <citation type="submission" date="2021-06" db="EMBL/GenBank/DDBJ databases">
        <authorList>
            <person name="Ellington A.J."/>
            <person name="Bryan N.C."/>
            <person name="Christner B.C."/>
            <person name="Reisch C.R."/>
        </authorList>
    </citation>
    <scope>NUCLEOTIDE SEQUENCE</scope>
    <source>
        <strain evidence="1">L6-1</strain>
    </source>
</reference>
<proteinExistence type="predicted"/>
<accession>A0ACD1E4Y5</accession>
<keyword evidence="2" id="KW-1185">Reference proteome</keyword>
<protein>
    <submittedName>
        <fullName evidence="1">SRPBCC family protein</fullName>
    </submittedName>
</protein>
<dbReference type="EMBL" id="CP076544">
    <property type="protein sequence ID" value="QWS33955.1"/>
    <property type="molecule type" value="Genomic_DNA"/>
</dbReference>